<feature type="binding site" evidence="10">
    <location>
        <position position="304"/>
    </location>
    <ligand>
        <name>acetyl-CoA</name>
        <dbReference type="ChEBI" id="CHEBI:57288"/>
    </ligand>
</feature>
<dbReference type="HAMAP" id="MF_00641">
    <property type="entry name" value="Malate_synth_G"/>
    <property type="match status" value="1"/>
</dbReference>
<keyword evidence="6 10" id="KW-0479">Metal-binding</keyword>
<feature type="active site" description="Proton donor" evidence="10">
    <location>
        <position position="623"/>
    </location>
</feature>
<feature type="binding site" evidence="10">
    <location>
        <position position="532"/>
    </location>
    <ligand>
        <name>acetyl-CoA</name>
        <dbReference type="ChEBI" id="CHEBI:57288"/>
    </ligand>
</feature>
<evidence type="ECO:0000256" key="8">
    <source>
        <dbReference type="ARBA" id="ARBA00023097"/>
    </source>
</evidence>
<evidence type="ECO:0000256" key="5">
    <source>
        <dbReference type="ARBA" id="ARBA00022679"/>
    </source>
</evidence>
<feature type="domain" description="Malate synthase G alpha-beta insertion" evidence="15">
    <location>
        <begin position="156"/>
        <end position="226"/>
    </location>
</feature>
<dbReference type="InterPro" id="IPR044856">
    <property type="entry name" value="Malate_synth_C_sf"/>
</dbReference>
<dbReference type="InterPro" id="IPR011076">
    <property type="entry name" value="Malate_synth_sf"/>
</dbReference>
<dbReference type="EC" id="2.3.3.9" evidence="10 11"/>
<evidence type="ECO:0000256" key="6">
    <source>
        <dbReference type="ARBA" id="ARBA00022723"/>
    </source>
</evidence>
<evidence type="ECO:0000256" key="4">
    <source>
        <dbReference type="ARBA" id="ARBA00022532"/>
    </source>
</evidence>
<dbReference type="Pfam" id="PF20658">
    <property type="entry name" value="MSG_insertion"/>
    <property type="match status" value="1"/>
</dbReference>
<dbReference type="RefSeq" id="WP_197644418.1">
    <property type="nucleotide sequence ID" value="NZ_JAEACP010000011.1"/>
</dbReference>
<dbReference type="Proteomes" id="UP001595445">
    <property type="component" value="Unassembled WGS sequence"/>
</dbReference>
<comment type="cofactor">
    <cofactor evidence="1 10">
        <name>Mg(2+)</name>
        <dbReference type="ChEBI" id="CHEBI:18420"/>
    </cofactor>
</comment>
<evidence type="ECO:0000256" key="9">
    <source>
        <dbReference type="ARBA" id="ARBA00047918"/>
    </source>
</evidence>
<evidence type="ECO:0000256" key="10">
    <source>
        <dbReference type="HAMAP-Rule" id="MF_00641"/>
    </source>
</evidence>
<feature type="active site" description="Proton acceptor" evidence="10">
    <location>
        <position position="331"/>
    </location>
</feature>
<evidence type="ECO:0000256" key="12">
    <source>
        <dbReference type="RuleBase" id="RU003572"/>
    </source>
</evidence>
<evidence type="ECO:0000259" key="13">
    <source>
        <dbReference type="Pfam" id="PF01274"/>
    </source>
</evidence>
<evidence type="ECO:0000256" key="1">
    <source>
        <dbReference type="ARBA" id="ARBA00001946"/>
    </source>
</evidence>
<feature type="binding site" evidence="10">
    <location>
        <begin position="448"/>
        <end position="451"/>
    </location>
    <ligand>
        <name>glyoxylate</name>
        <dbReference type="ChEBI" id="CHEBI:36655"/>
    </ligand>
</feature>
<evidence type="ECO:0000313" key="17">
    <source>
        <dbReference type="EMBL" id="MFC3085400.1"/>
    </source>
</evidence>
<dbReference type="PANTHER" id="PTHR42739">
    <property type="entry name" value="MALATE SYNTHASE G"/>
    <property type="match status" value="1"/>
</dbReference>
<evidence type="ECO:0000256" key="11">
    <source>
        <dbReference type="NCBIfam" id="TIGR01345"/>
    </source>
</evidence>
<evidence type="ECO:0000259" key="14">
    <source>
        <dbReference type="Pfam" id="PF20656"/>
    </source>
</evidence>
<dbReference type="Pfam" id="PF01274">
    <property type="entry name" value="MS_TIM-barrel"/>
    <property type="match status" value="1"/>
</dbReference>
<feature type="domain" description="Malate synthase TIM barrel" evidence="13">
    <location>
        <begin position="328"/>
        <end position="562"/>
    </location>
</feature>
<evidence type="ECO:0000256" key="7">
    <source>
        <dbReference type="ARBA" id="ARBA00022842"/>
    </source>
</evidence>
<dbReference type="Pfam" id="PF20656">
    <property type="entry name" value="MS_N"/>
    <property type="match status" value="1"/>
</dbReference>
<evidence type="ECO:0000313" key="18">
    <source>
        <dbReference type="Proteomes" id="UP001595445"/>
    </source>
</evidence>
<dbReference type="NCBIfam" id="NF002825">
    <property type="entry name" value="PRK02999.1"/>
    <property type="match status" value="1"/>
</dbReference>
<organism evidence="17 18">
    <name type="scientific">Tabrizicola soli</name>
    <dbReference type="NCBI Taxonomy" id="2185115"/>
    <lineage>
        <taxon>Bacteria</taxon>
        <taxon>Pseudomonadati</taxon>
        <taxon>Pseudomonadota</taxon>
        <taxon>Alphaproteobacteria</taxon>
        <taxon>Rhodobacterales</taxon>
        <taxon>Paracoccaceae</taxon>
        <taxon>Tabrizicola</taxon>
    </lineage>
</organism>
<dbReference type="SUPFAM" id="SSF51645">
    <property type="entry name" value="Malate synthase G"/>
    <property type="match status" value="1"/>
</dbReference>
<feature type="modified residue" description="Cysteine sulfenic acid (-SOH)" evidence="10">
    <location>
        <position position="609"/>
    </location>
</feature>
<feature type="binding site" evidence="10">
    <location>
        <begin position="124"/>
        <end position="125"/>
    </location>
    <ligand>
        <name>acetyl-CoA</name>
        <dbReference type="ChEBI" id="CHEBI:57288"/>
    </ligand>
</feature>
<dbReference type="InterPro" id="IPR046363">
    <property type="entry name" value="MS_N_TIM-barrel_dom"/>
</dbReference>
<dbReference type="InterPro" id="IPR048356">
    <property type="entry name" value="MS_N"/>
</dbReference>
<name>A0ABV7DRG4_9RHOB</name>
<accession>A0ABV7DRG4</accession>
<dbReference type="Pfam" id="PF20659">
    <property type="entry name" value="MS_C"/>
    <property type="match status" value="1"/>
</dbReference>
<proteinExistence type="inferred from homology"/>
<comment type="catalytic activity">
    <reaction evidence="9 10 12">
        <text>glyoxylate + acetyl-CoA + H2O = (S)-malate + CoA + H(+)</text>
        <dbReference type="Rhea" id="RHEA:18181"/>
        <dbReference type="ChEBI" id="CHEBI:15377"/>
        <dbReference type="ChEBI" id="CHEBI:15378"/>
        <dbReference type="ChEBI" id="CHEBI:15589"/>
        <dbReference type="ChEBI" id="CHEBI:36655"/>
        <dbReference type="ChEBI" id="CHEBI:57287"/>
        <dbReference type="ChEBI" id="CHEBI:57288"/>
        <dbReference type="EC" id="2.3.3.9"/>
    </reaction>
</comment>
<dbReference type="Gene3D" id="1.20.1220.12">
    <property type="entry name" value="Malate synthase, domain III"/>
    <property type="match status" value="1"/>
</dbReference>
<dbReference type="GO" id="GO:0004474">
    <property type="term" value="F:malate synthase activity"/>
    <property type="evidence" value="ECO:0007669"/>
    <property type="project" value="UniProtKB-EC"/>
</dbReference>
<keyword evidence="7 10" id="KW-0460">Magnesium</keyword>
<feature type="binding site" evidence="10">
    <location>
        <position position="451"/>
    </location>
    <ligand>
        <name>Mg(2+)</name>
        <dbReference type="ChEBI" id="CHEBI:18420"/>
    </ligand>
</feature>
<evidence type="ECO:0000256" key="3">
    <source>
        <dbReference type="ARBA" id="ARBA00022490"/>
    </source>
</evidence>
<dbReference type="InterPro" id="IPR048355">
    <property type="entry name" value="MS_C"/>
</dbReference>
<comment type="subunit">
    <text evidence="10">Monomer.</text>
</comment>
<comment type="similarity">
    <text evidence="10 12">Belongs to the malate synthase family. GlcB subfamily.</text>
</comment>
<comment type="function">
    <text evidence="10">Involved in the glycolate utilization. Catalyzes the condensation and subsequent hydrolysis of acetyl-coenzyme A (acetyl-CoA) and glyoxylate to form malate and CoA.</text>
</comment>
<comment type="caution">
    <text evidence="10">Lacks conserved residue(s) required for the propagation of feature annotation.</text>
</comment>
<keyword evidence="2 10" id="KW-0329">Glyoxylate bypass</keyword>
<gene>
    <name evidence="10" type="primary">glcB</name>
    <name evidence="17" type="ORF">ACFOD6_04990</name>
</gene>
<comment type="pathway">
    <text evidence="10 12">Carbohydrate metabolism; glyoxylate cycle; (S)-malate from isocitrate: step 2/2.</text>
</comment>
<feature type="binding site" evidence="10">
    <location>
        <position position="117"/>
    </location>
    <ligand>
        <name>acetyl-CoA</name>
        <dbReference type="ChEBI" id="CHEBI:57288"/>
    </ligand>
</feature>
<dbReference type="InterPro" id="IPR006253">
    <property type="entry name" value="Malate_synthG"/>
</dbReference>
<feature type="binding site" evidence="10">
    <location>
        <position position="423"/>
    </location>
    <ligand>
        <name>Mg(2+)</name>
        <dbReference type="ChEBI" id="CHEBI:18420"/>
    </ligand>
</feature>
<protein>
    <recommendedName>
        <fullName evidence="10 11">Malate synthase G</fullName>
        <ecNumber evidence="10 11">2.3.3.9</ecNumber>
    </recommendedName>
</protein>
<feature type="domain" description="Malate synthase N-terminal" evidence="14">
    <location>
        <begin position="17"/>
        <end position="71"/>
    </location>
</feature>
<comment type="subcellular location">
    <subcellularLocation>
        <location evidence="10 12">Cytoplasm</location>
    </subcellularLocation>
</comment>
<keyword evidence="17" id="KW-0012">Acyltransferase</keyword>
<keyword evidence="3 10" id="KW-0963">Cytoplasm</keyword>
<feature type="binding site" evidence="10">
    <location>
        <position position="267"/>
    </location>
    <ligand>
        <name>acetyl-CoA</name>
        <dbReference type="ChEBI" id="CHEBI:57288"/>
    </ligand>
</feature>
<feature type="binding site" evidence="10">
    <location>
        <position position="331"/>
    </location>
    <ligand>
        <name>glyoxylate</name>
        <dbReference type="ChEBI" id="CHEBI:36655"/>
    </ligand>
</feature>
<dbReference type="Gene3D" id="3.20.20.360">
    <property type="entry name" value="Malate synthase, domain 3"/>
    <property type="match status" value="2"/>
</dbReference>
<dbReference type="InterPro" id="IPR048357">
    <property type="entry name" value="MSG_insertion"/>
</dbReference>
<feature type="binding site" evidence="10">
    <location>
        <position position="423"/>
    </location>
    <ligand>
        <name>glyoxylate</name>
        <dbReference type="ChEBI" id="CHEBI:36655"/>
    </ligand>
</feature>
<keyword evidence="5 10" id="KW-0808">Transferase</keyword>
<dbReference type="NCBIfam" id="TIGR01345">
    <property type="entry name" value="malate_syn_G"/>
    <property type="match status" value="1"/>
</dbReference>
<sequence length="713" mass="77370">MARVERSGLKVDGQLAGFVEDEALPGTGIAPAAFWDGFAGLLQEFAPQNRALLARREALQAQIDAWHVARRGKPHDHLAYRSFLGEIGYLLPEGPAFAIETANVDPEIARVPGPQLVVPITNARYALNAANARWGSLYDCLYGTDAMGSTPPAGGYDRGRGARVVARARVFLDEAFPIAGTSHADVRRYVVKDGALLVDDLPLVQPGKFAGYRGNPKAPDSVLLRNNGLHVELVFDRAHFIGSRDQALLADVQLESAMTAIMDCEDSVACVDAGDKVGAYRNWLGLMQGNLAEAFEKAGRQVERRLAADREYLDPNGSPFTLKGRALMWVRNVGHLMTNPAILLPDGSEVPEGLMDAMVTVAIALHDLKKTEGMRNSVLGSVYVVKPKMHGPEEVAFADAVMARVEAVLGLPANTVKLGIMDEERRTSVNLKECIRAAKGRVAFINTGFLDRTGDEIHTSMEAGAFSRKDFIKRKSWITAYENLNVDIGLECGLSGKAQIGKGMWAMPDLMAAMLDEKIAHPRAGANTAWVPSPTAATLHALHYHKVDVFAVQARLAKGGRRAQVDGILEIPLATFQGWTRAQVQREVENNAQGILGYVVRWIDQGVGCSKVPDVNDVGLMEDRATCRISAQHVANWLHHGVVSEGEVMAAMQKMAAVVDRQNAADPLYVPMAPGFQGAAFQAACELVFKGREQPSGYTEPLLHAWRLRVKAG</sequence>
<dbReference type="InterPro" id="IPR001465">
    <property type="entry name" value="Malate_synthase_TIM"/>
</dbReference>
<evidence type="ECO:0000256" key="2">
    <source>
        <dbReference type="ARBA" id="ARBA00022435"/>
    </source>
</evidence>
<comment type="caution">
    <text evidence="17">The sequence shown here is derived from an EMBL/GenBank/DDBJ whole genome shotgun (WGS) entry which is preliminary data.</text>
</comment>
<keyword evidence="8 10" id="KW-0558">Oxidation</keyword>
<evidence type="ECO:0000259" key="15">
    <source>
        <dbReference type="Pfam" id="PF20658"/>
    </source>
</evidence>
<dbReference type="PANTHER" id="PTHR42739:SF1">
    <property type="entry name" value="MALATE SYNTHASE G"/>
    <property type="match status" value="1"/>
</dbReference>
<evidence type="ECO:0000259" key="16">
    <source>
        <dbReference type="Pfam" id="PF20659"/>
    </source>
</evidence>
<feature type="domain" description="Malate synthase C-terminal" evidence="16">
    <location>
        <begin position="584"/>
        <end position="687"/>
    </location>
</feature>
<keyword evidence="18" id="KW-1185">Reference proteome</keyword>
<dbReference type="EMBL" id="JBHRSM010000010">
    <property type="protein sequence ID" value="MFC3085400.1"/>
    <property type="molecule type" value="Genomic_DNA"/>
</dbReference>
<keyword evidence="4 10" id="KW-0816">Tricarboxylic acid cycle</keyword>
<reference evidence="18" key="1">
    <citation type="journal article" date="2019" name="Int. J. Syst. Evol. Microbiol.">
        <title>The Global Catalogue of Microorganisms (GCM) 10K type strain sequencing project: providing services to taxonomists for standard genome sequencing and annotation.</title>
        <authorList>
            <consortium name="The Broad Institute Genomics Platform"/>
            <consortium name="The Broad Institute Genome Sequencing Center for Infectious Disease"/>
            <person name="Wu L."/>
            <person name="Ma J."/>
        </authorList>
    </citation>
    <scope>NUCLEOTIDE SEQUENCE [LARGE SCALE GENOMIC DNA]</scope>
    <source>
        <strain evidence="18">KCTC 62102</strain>
    </source>
</reference>